<dbReference type="Pfam" id="PF01451">
    <property type="entry name" value="LMWPc"/>
    <property type="match status" value="1"/>
</dbReference>
<dbReference type="SUPFAM" id="SSF82784">
    <property type="entry name" value="OsmC-like"/>
    <property type="match status" value="1"/>
</dbReference>
<dbReference type="PANTHER" id="PTHR43428:SF1">
    <property type="entry name" value="ARSENATE REDUCTASE"/>
    <property type="match status" value="1"/>
</dbReference>
<name>A0A2Z6DZI3_HYDTE</name>
<dbReference type="Gene3D" id="3.40.50.2300">
    <property type="match status" value="1"/>
</dbReference>
<dbReference type="PANTHER" id="PTHR43428">
    <property type="entry name" value="ARSENATE REDUCTASE"/>
    <property type="match status" value="1"/>
</dbReference>
<dbReference type="InterPro" id="IPR015946">
    <property type="entry name" value="KH_dom-like_a/b"/>
</dbReference>
<dbReference type="RefSeq" id="WP_197713657.1">
    <property type="nucleotide sequence ID" value="NZ_AP018558.1"/>
</dbReference>
<sequence length="283" mass="30970">MTEKRNDPSKPPMVFDVWAERGTSYGIARTKNATVILDTDMAGRHDAFNPAELLLAALSACMLKGVERIIPILNFSLRHVAIRLHGERRDVPPALARICYTIGVDSVENDRRLDLLHENLRKYGTVFNTIAPGTQLSGSIHRMKRVLVLCTGNSCRSQMAEAILNHDLAPFVRAFSAGVAPQSEVAPNALEALRRAELPTEGLAPKDVAQFLDEPFDLVVTVCDHAREACPVFPRPIPTLHMAFPDPHGQPLAAFEAVRDAIRAHLVPAVAQALAVPFAQENA</sequence>
<feature type="domain" description="Phosphotyrosine protein phosphatase I" evidence="2">
    <location>
        <begin position="144"/>
        <end position="272"/>
    </location>
</feature>
<evidence type="ECO:0000256" key="1">
    <source>
        <dbReference type="ARBA" id="ARBA00022849"/>
    </source>
</evidence>
<dbReference type="InterPro" id="IPR003718">
    <property type="entry name" value="OsmC/Ohr_fam"/>
</dbReference>
<protein>
    <submittedName>
        <fullName evidence="3">Fusion protein of osmotically inducible protein C and low molecular weight phosphatase family protein</fullName>
    </submittedName>
</protein>
<organism evidence="3 4">
    <name type="scientific">Hydrogenophilus thermoluteolus</name>
    <name type="common">Pseudomonas hydrogenothermophila</name>
    <dbReference type="NCBI Taxonomy" id="297"/>
    <lineage>
        <taxon>Bacteria</taxon>
        <taxon>Pseudomonadati</taxon>
        <taxon>Pseudomonadota</taxon>
        <taxon>Hydrogenophilia</taxon>
        <taxon>Hydrogenophilales</taxon>
        <taxon>Hydrogenophilaceae</taxon>
        <taxon>Hydrogenophilus</taxon>
    </lineage>
</organism>
<dbReference type="InterPro" id="IPR036196">
    <property type="entry name" value="Ptyr_pPase_sf"/>
</dbReference>
<accession>A0A2Z6DZI3</accession>
<dbReference type="AlphaFoldDB" id="A0A2Z6DZI3"/>
<reference evidence="3 4" key="1">
    <citation type="submission" date="2018-04" db="EMBL/GenBank/DDBJ databases">
        <title>Complete genome sequence of Hydrogenophilus thermoluteolus TH-1.</title>
        <authorList>
            <person name="Arai H."/>
        </authorList>
    </citation>
    <scope>NUCLEOTIDE SEQUENCE [LARGE SCALE GENOMIC DNA]</scope>
    <source>
        <strain evidence="3 4">TH-1</strain>
    </source>
</reference>
<dbReference type="SMART" id="SM00226">
    <property type="entry name" value="LMWPc"/>
    <property type="match status" value="1"/>
</dbReference>
<dbReference type="Pfam" id="PF02566">
    <property type="entry name" value="OsmC"/>
    <property type="match status" value="1"/>
</dbReference>
<gene>
    <name evidence="3" type="ORF">HPTL_1683</name>
</gene>
<evidence type="ECO:0000313" key="4">
    <source>
        <dbReference type="Proteomes" id="UP000262004"/>
    </source>
</evidence>
<evidence type="ECO:0000313" key="3">
    <source>
        <dbReference type="EMBL" id="BBD77941.1"/>
    </source>
</evidence>
<dbReference type="KEGG" id="htl:HPTL_1683"/>
<dbReference type="InterPro" id="IPR036102">
    <property type="entry name" value="OsmC/Ohrsf"/>
</dbReference>
<dbReference type="InterPro" id="IPR023485">
    <property type="entry name" value="Ptyr_pPase"/>
</dbReference>
<keyword evidence="4" id="KW-1185">Reference proteome</keyword>
<dbReference type="Gene3D" id="3.30.300.20">
    <property type="match status" value="1"/>
</dbReference>
<proteinExistence type="predicted"/>
<dbReference type="GO" id="GO:0046685">
    <property type="term" value="P:response to arsenic-containing substance"/>
    <property type="evidence" value="ECO:0007669"/>
    <property type="project" value="UniProtKB-KW"/>
</dbReference>
<keyword evidence="1" id="KW-0059">Arsenical resistance</keyword>
<dbReference type="Proteomes" id="UP000262004">
    <property type="component" value="Chromosome"/>
</dbReference>
<dbReference type="SUPFAM" id="SSF52788">
    <property type="entry name" value="Phosphotyrosine protein phosphatases I"/>
    <property type="match status" value="1"/>
</dbReference>
<dbReference type="CDD" id="cd16345">
    <property type="entry name" value="LMWP_ArsC"/>
    <property type="match status" value="1"/>
</dbReference>
<evidence type="ECO:0000259" key="2">
    <source>
        <dbReference type="SMART" id="SM00226"/>
    </source>
</evidence>
<dbReference type="EMBL" id="AP018558">
    <property type="protein sequence ID" value="BBD77941.1"/>
    <property type="molecule type" value="Genomic_DNA"/>
</dbReference>